<accession>A0AAV1DY02</accession>
<protein>
    <submittedName>
        <fullName evidence="4">OLC1v1013316C1</fullName>
    </submittedName>
</protein>
<evidence type="ECO:0000256" key="2">
    <source>
        <dbReference type="SAM" id="MobiDB-lite"/>
    </source>
</evidence>
<dbReference type="SMART" id="SM00343">
    <property type="entry name" value="ZnF_C2HC"/>
    <property type="match status" value="2"/>
</dbReference>
<reference evidence="4" key="1">
    <citation type="submission" date="2023-03" db="EMBL/GenBank/DDBJ databases">
        <authorList>
            <person name="Julca I."/>
        </authorList>
    </citation>
    <scope>NUCLEOTIDE SEQUENCE</scope>
</reference>
<evidence type="ECO:0000256" key="1">
    <source>
        <dbReference type="PROSITE-ProRule" id="PRU00047"/>
    </source>
</evidence>
<dbReference type="InterPro" id="IPR036875">
    <property type="entry name" value="Znf_CCHC_sf"/>
</dbReference>
<dbReference type="SUPFAM" id="SSF57756">
    <property type="entry name" value="Retrovirus zinc finger-like domains"/>
    <property type="match status" value="1"/>
</dbReference>
<dbReference type="PROSITE" id="PS50158">
    <property type="entry name" value="ZF_CCHC"/>
    <property type="match status" value="1"/>
</dbReference>
<dbReference type="GO" id="GO:0008270">
    <property type="term" value="F:zinc ion binding"/>
    <property type="evidence" value="ECO:0007669"/>
    <property type="project" value="UniProtKB-KW"/>
</dbReference>
<dbReference type="AlphaFoldDB" id="A0AAV1DY02"/>
<organism evidence="4 5">
    <name type="scientific">Oldenlandia corymbosa var. corymbosa</name>
    <dbReference type="NCBI Taxonomy" id="529605"/>
    <lineage>
        <taxon>Eukaryota</taxon>
        <taxon>Viridiplantae</taxon>
        <taxon>Streptophyta</taxon>
        <taxon>Embryophyta</taxon>
        <taxon>Tracheophyta</taxon>
        <taxon>Spermatophyta</taxon>
        <taxon>Magnoliopsida</taxon>
        <taxon>eudicotyledons</taxon>
        <taxon>Gunneridae</taxon>
        <taxon>Pentapetalae</taxon>
        <taxon>asterids</taxon>
        <taxon>lamiids</taxon>
        <taxon>Gentianales</taxon>
        <taxon>Rubiaceae</taxon>
        <taxon>Rubioideae</taxon>
        <taxon>Spermacoceae</taxon>
        <taxon>Hedyotis-Oldenlandia complex</taxon>
        <taxon>Oldenlandia</taxon>
    </lineage>
</organism>
<proteinExistence type="predicted"/>
<feature type="domain" description="CCHC-type" evidence="3">
    <location>
        <begin position="42"/>
        <end position="58"/>
    </location>
</feature>
<dbReference type="Gene3D" id="4.10.60.10">
    <property type="entry name" value="Zinc finger, CCHC-type"/>
    <property type="match status" value="1"/>
</dbReference>
<keyword evidence="1" id="KW-0479">Metal-binding</keyword>
<feature type="region of interest" description="Disordered" evidence="2">
    <location>
        <begin position="59"/>
        <end position="86"/>
    </location>
</feature>
<dbReference type="Proteomes" id="UP001161247">
    <property type="component" value="Chromosome 7"/>
</dbReference>
<evidence type="ECO:0000313" key="4">
    <source>
        <dbReference type="EMBL" id="CAI9112823.1"/>
    </source>
</evidence>
<keyword evidence="1" id="KW-0863">Zinc-finger</keyword>
<gene>
    <name evidence="4" type="ORF">OLC1_LOCUS19941</name>
</gene>
<evidence type="ECO:0000313" key="5">
    <source>
        <dbReference type="Proteomes" id="UP001161247"/>
    </source>
</evidence>
<dbReference type="GO" id="GO:0003676">
    <property type="term" value="F:nucleic acid binding"/>
    <property type="evidence" value="ECO:0007669"/>
    <property type="project" value="InterPro"/>
</dbReference>
<keyword evidence="5" id="KW-1185">Reference proteome</keyword>
<dbReference type="InterPro" id="IPR001878">
    <property type="entry name" value="Znf_CCHC"/>
</dbReference>
<feature type="non-terminal residue" evidence="4">
    <location>
        <position position="105"/>
    </location>
</feature>
<sequence length="105" mass="11793">MPKRPRTSPHPTKLASMEEPVTCTYCDRVGHSEKDCWFKQCKCLGCGSSEHFIRDCPKPRNNPLEQIGNVAPPRKTEDGNRQGKAHGRAYVVRGENELGQTVTLE</sequence>
<keyword evidence="1" id="KW-0862">Zinc</keyword>
<dbReference type="EMBL" id="OX459124">
    <property type="protein sequence ID" value="CAI9112823.1"/>
    <property type="molecule type" value="Genomic_DNA"/>
</dbReference>
<evidence type="ECO:0000259" key="3">
    <source>
        <dbReference type="PROSITE" id="PS50158"/>
    </source>
</evidence>
<name>A0AAV1DY02_OLDCO</name>